<feature type="transmembrane region" description="Helical" evidence="19">
    <location>
        <begin position="21"/>
        <end position="40"/>
    </location>
</feature>
<dbReference type="Pfam" id="PF02654">
    <property type="entry name" value="CobS"/>
    <property type="match status" value="1"/>
</dbReference>
<evidence type="ECO:0000256" key="19">
    <source>
        <dbReference type="SAM" id="Phobius"/>
    </source>
</evidence>
<evidence type="ECO:0000256" key="8">
    <source>
        <dbReference type="ARBA" id="ARBA00022573"/>
    </source>
</evidence>
<evidence type="ECO:0000256" key="4">
    <source>
        <dbReference type="ARBA" id="ARBA00010561"/>
    </source>
</evidence>
<comment type="catalytic activity">
    <reaction evidence="18">
        <text>alpha-ribazole 5'-phosphate + adenosylcob(III)inamide-GDP = adenosylcob(III)alamin 5'-phosphate + GMP + H(+)</text>
        <dbReference type="Rhea" id="RHEA:23560"/>
        <dbReference type="ChEBI" id="CHEBI:15378"/>
        <dbReference type="ChEBI" id="CHEBI:57918"/>
        <dbReference type="ChEBI" id="CHEBI:58115"/>
        <dbReference type="ChEBI" id="CHEBI:60487"/>
        <dbReference type="ChEBI" id="CHEBI:60493"/>
        <dbReference type="EC" id="2.7.8.26"/>
    </reaction>
</comment>
<protein>
    <recommendedName>
        <fullName evidence="6">Adenosylcobinamide-GDP ribazoletransferase</fullName>
        <ecNumber evidence="5">2.7.8.26</ecNumber>
    </recommendedName>
    <alternativeName>
        <fullName evidence="16">Cobalamin synthase</fullName>
    </alternativeName>
    <alternativeName>
        <fullName evidence="15">Cobalamin-5'-phosphate synthase</fullName>
    </alternativeName>
</protein>
<name>A0A0F9MDM7_9ZZZZ</name>
<dbReference type="EC" id="2.7.8.26" evidence="5"/>
<organism evidence="20">
    <name type="scientific">marine sediment metagenome</name>
    <dbReference type="NCBI Taxonomy" id="412755"/>
    <lineage>
        <taxon>unclassified sequences</taxon>
        <taxon>metagenomes</taxon>
        <taxon>ecological metagenomes</taxon>
    </lineage>
</organism>
<proteinExistence type="inferred from homology"/>
<evidence type="ECO:0000256" key="13">
    <source>
        <dbReference type="ARBA" id="ARBA00023136"/>
    </source>
</evidence>
<comment type="catalytic activity">
    <reaction evidence="17">
        <text>alpha-ribazole + adenosylcob(III)inamide-GDP = adenosylcob(III)alamin + GMP + H(+)</text>
        <dbReference type="Rhea" id="RHEA:16049"/>
        <dbReference type="ChEBI" id="CHEBI:10329"/>
        <dbReference type="ChEBI" id="CHEBI:15378"/>
        <dbReference type="ChEBI" id="CHEBI:18408"/>
        <dbReference type="ChEBI" id="CHEBI:58115"/>
        <dbReference type="ChEBI" id="CHEBI:60487"/>
        <dbReference type="EC" id="2.7.8.26"/>
    </reaction>
</comment>
<evidence type="ECO:0000256" key="5">
    <source>
        <dbReference type="ARBA" id="ARBA00013200"/>
    </source>
</evidence>
<dbReference type="PANTHER" id="PTHR34148">
    <property type="entry name" value="ADENOSYLCOBINAMIDE-GDP RIBAZOLETRANSFERASE"/>
    <property type="match status" value="1"/>
</dbReference>
<evidence type="ECO:0000256" key="15">
    <source>
        <dbReference type="ARBA" id="ARBA00032605"/>
    </source>
</evidence>
<evidence type="ECO:0000256" key="11">
    <source>
        <dbReference type="ARBA" id="ARBA00022842"/>
    </source>
</evidence>
<evidence type="ECO:0000313" key="20">
    <source>
        <dbReference type="EMBL" id="KKN05455.1"/>
    </source>
</evidence>
<keyword evidence="9" id="KW-0808">Transferase</keyword>
<comment type="pathway">
    <text evidence="3">Cofactor biosynthesis; adenosylcobalamin biosynthesis; adenosylcobalamin from cob(II)yrinate a,c-diamide: step 7/7.</text>
</comment>
<accession>A0A0F9MDM7</accession>
<keyword evidence="10 19" id="KW-0812">Transmembrane</keyword>
<comment type="caution">
    <text evidence="20">The sequence shown here is derived from an EMBL/GenBank/DDBJ whole genome shotgun (WGS) entry which is preliminary data.</text>
</comment>
<evidence type="ECO:0000256" key="12">
    <source>
        <dbReference type="ARBA" id="ARBA00022989"/>
    </source>
</evidence>
<comment type="similarity">
    <text evidence="4">Belongs to the CobS family.</text>
</comment>
<dbReference type="GO" id="GO:0005886">
    <property type="term" value="C:plasma membrane"/>
    <property type="evidence" value="ECO:0007669"/>
    <property type="project" value="UniProtKB-SubCell"/>
</dbReference>
<reference evidence="20" key="1">
    <citation type="journal article" date="2015" name="Nature">
        <title>Complex archaea that bridge the gap between prokaryotes and eukaryotes.</title>
        <authorList>
            <person name="Spang A."/>
            <person name="Saw J.H."/>
            <person name="Jorgensen S.L."/>
            <person name="Zaremba-Niedzwiedzka K."/>
            <person name="Martijn J."/>
            <person name="Lind A.E."/>
            <person name="van Eijk R."/>
            <person name="Schleper C."/>
            <person name="Guy L."/>
            <person name="Ettema T.J."/>
        </authorList>
    </citation>
    <scope>NUCLEOTIDE SEQUENCE</scope>
</reference>
<feature type="transmembrane region" description="Helical" evidence="19">
    <location>
        <begin position="46"/>
        <end position="63"/>
    </location>
</feature>
<evidence type="ECO:0000256" key="16">
    <source>
        <dbReference type="ARBA" id="ARBA00032853"/>
    </source>
</evidence>
<dbReference type="EMBL" id="LAZR01004803">
    <property type="protein sequence ID" value="KKN05455.1"/>
    <property type="molecule type" value="Genomic_DNA"/>
</dbReference>
<evidence type="ECO:0000256" key="14">
    <source>
        <dbReference type="ARBA" id="ARBA00025228"/>
    </source>
</evidence>
<comment type="cofactor">
    <cofactor evidence="1">
        <name>Mg(2+)</name>
        <dbReference type="ChEBI" id="CHEBI:18420"/>
    </cofactor>
</comment>
<sequence length="108" mass="11613">MFLSSFPVKIKSFDEKKLGQSISYFPLVGVTFGLILVGLYKVLVVFAPSQVISLILIATLVLMGRGLHLDGIGDTADGLFGGKTKEQKLDIMSDTKLGSYGIIAIVFT</sequence>
<keyword evidence="11" id="KW-0460">Magnesium</keyword>
<dbReference type="GO" id="GO:0009236">
    <property type="term" value="P:cobalamin biosynthetic process"/>
    <property type="evidence" value="ECO:0007669"/>
    <property type="project" value="UniProtKB-UniPathway"/>
</dbReference>
<evidence type="ECO:0000256" key="2">
    <source>
        <dbReference type="ARBA" id="ARBA00004651"/>
    </source>
</evidence>
<feature type="non-terminal residue" evidence="20">
    <location>
        <position position="108"/>
    </location>
</feature>
<evidence type="ECO:0000256" key="6">
    <source>
        <dbReference type="ARBA" id="ARBA00015850"/>
    </source>
</evidence>
<gene>
    <name evidence="20" type="ORF">LCGC14_1087120</name>
</gene>
<dbReference type="HAMAP" id="MF_00719">
    <property type="entry name" value="CobS"/>
    <property type="match status" value="1"/>
</dbReference>
<keyword evidence="13 19" id="KW-0472">Membrane</keyword>
<dbReference type="AlphaFoldDB" id="A0A0F9MDM7"/>
<evidence type="ECO:0000256" key="3">
    <source>
        <dbReference type="ARBA" id="ARBA00004663"/>
    </source>
</evidence>
<evidence type="ECO:0000256" key="18">
    <source>
        <dbReference type="ARBA" id="ARBA00049504"/>
    </source>
</evidence>
<keyword evidence="12 19" id="KW-1133">Transmembrane helix</keyword>
<evidence type="ECO:0000256" key="9">
    <source>
        <dbReference type="ARBA" id="ARBA00022679"/>
    </source>
</evidence>
<comment type="subcellular location">
    <subcellularLocation>
        <location evidence="2">Cell membrane</location>
        <topology evidence="2">Multi-pass membrane protein</topology>
    </subcellularLocation>
</comment>
<comment type="function">
    <text evidence="14">Joins adenosylcobinamide-GDP and alpha-ribazole to generate adenosylcobalamin (Ado-cobalamin). Also synthesizes adenosylcobalamin 5'-phosphate from adenosylcobinamide-GDP and alpha-ribazole 5'-phosphate.</text>
</comment>
<keyword evidence="8" id="KW-0169">Cobalamin biosynthesis</keyword>
<evidence type="ECO:0000256" key="1">
    <source>
        <dbReference type="ARBA" id="ARBA00001946"/>
    </source>
</evidence>
<evidence type="ECO:0000256" key="10">
    <source>
        <dbReference type="ARBA" id="ARBA00022692"/>
    </source>
</evidence>
<keyword evidence="7" id="KW-1003">Cell membrane</keyword>
<evidence type="ECO:0000256" key="7">
    <source>
        <dbReference type="ARBA" id="ARBA00022475"/>
    </source>
</evidence>
<dbReference type="InterPro" id="IPR003805">
    <property type="entry name" value="CobS"/>
</dbReference>
<dbReference type="PANTHER" id="PTHR34148:SF1">
    <property type="entry name" value="ADENOSYLCOBINAMIDE-GDP RIBAZOLETRANSFERASE"/>
    <property type="match status" value="1"/>
</dbReference>
<dbReference type="GO" id="GO:0008818">
    <property type="term" value="F:cobalamin 5'-phosphate synthase activity"/>
    <property type="evidence" value="ECO:0007669"/>
    <property type="project" value="InterPro"/>
</dbReference>
<dbReference type="GO" id="GO:0051073">
    <property type="term" value="F:adenosylcobinamide-GDP ribazoletransferase activity"/>
    <property type="evidence" value="ECO:0007669"/>
    <property type="project" value="UniProtKB-EC"/>
</dbReference>
<evidence type="ECO:0000256" key="17">
    <source>
        <dbReference type="ARBA" id="ARBA00048623"/>
    </source>
</evidence>
<dbReference type="UniPathway" id="UPA00148">
    <property type="reaction ID" value="UER00238"/>
</dbReference>